<dbReference type="EMBL" id="GL876977">
    <property type="protein sequence ID" value="KLU91610.1"/>
    <property type="molecule type" value="Genomic_DNA"/>
</dbReference>
<dbReference type="AlphaFoldDB" id="A0A0C4EBS3"/>
<dbReference type="EnsemblFungi" id="MAPG_10128T0">
    <property type="protein sequence ID" value="MAPG_10128T0"/>
    <property type="gene ID" value="MAPG_10128"/>
</dbReference>
<evidence type="ECO:0000313" key="3">
    <source>
        <dbReference type="Proteomes" id="UP000011715"/>
    </source>
</evidence>
<reference evidence="1" key="2">
    <citation type="submission" date="2010-05" db="EMBL/GenBank/DDBJ databases">
        <title>The Genome Sequence of Magnaporthe poae strain ATCC 64411.</title>
        <authorList>
            <consortium name="The Broad Institute Genome Sequencing Platform"/>
            <consortium name="Broad Institute Genome Sequencing Center for Infectious Disease"/>
            <person name="Ma L.-J."/>
            <person name="Dead R."/>
            <person name="Young S."/>
            <person name="Zeng Q."/>
            <person name="Koehrsen M."/>
            <person name="Alvarado L."/>
            <person name="Berlin A."/>
            <person name="Chapman S.B."/>
            <person name="Chen Z."/>
            <person name="Freedman E."/>
            <person name="Gellesch M."/>
            <person name="Goldberg J."/>
            <person name="Griggs A."/>
            <person name="Gujja S."/>
            <person name="Heilman E.R."/>
            <person name="Heiman D."/>
            <person name="Hepburn T."/>
            <person name="Howarth C."/>
            <person name="Jen D."/>
            <person name="Larson L."/>
            <person name="Mehta T."/>
            <person name="Neiman D."/>
            <person name="Pearson M."/>
            <person name="Roberts A."/>
            <person name="Saif S."/>
            <person name="Shea T."/>
            <person name="Shenoy N."/>
            <person name="Sisk P."/>
            <person name="Stolte C."/>
            <person name="Sykes S."/>
            <person name="Walk T."/>
            <person name="White J."/>
            <person name="Yandava C."/>
            <person name="Haas B."/>
            <person name="Nusbaum C."/>
            <person name="Birren B."/>
        </authorList>
    </citation>
    <scope>NUCLEOTIDE SEQUENCE</scope>
    <source>
        <strain evidence="1">ATCC 64411</strain>
    </source>
</reference>
<gene>
    <name evidence="1" type="ORF">MAPG_10128</name>
</gene>
<dbReference type="Proteomes" id="UP000011715">
    <property type="component" value="Unassembled WGS sequence"/>
</dbReference>
<reference evidence="3" key="1">
    <citation type="submission" date="2010-05" db="EMBL/GenBank/DDBJ databases">
        <title>The genome sequence of Magnaporthe poae strain ATCC 64411.</title>
        <authorList>
            <person name="Ma L.-J."/>
            <person name="Dead R."/>
            <person name="Young S."/>
            <person name="Zeng Q."/>
            <person name="Koehrsen M."/>
            <person name="Alvarado L."/>
            <person name="Berlin A."/>
            <person name="Chapman S.B."/>
            <person name="Chen Z."/>
            <person name="Freedman E."/>
            <person name="Gellesch M."/>
            <person name="Goldberg J."/>
            <person name="Griggs A."/>
            <person name="Gujja S."/>
            <person name="Heilman E.R."/>
            <person name="Heiman D."/>
            <person name="Hepburn T."/>
            <person name="Howarth C."/>
            <person name="Jen D."/>
            <person name="Larson L."/>
            <person name="Mehta T."/>
            <person name="Neiman D."/>
            <person name="Pearson M."/>
            <person name="Roberts A."/>
            <person name="Saif S."/>
            <person name="Shea T."/>
            <person name="Shenoy N."/>
            <person name="Sisk P."/>
            <person name="Stolte C."/>
            <person name="Sykes S."/>
            <person name="Walk T."/>
            <person name="White J."/>
            <person name="Yandava C."/>
            <person name="Haas B."/>
            <person name="Nusbaum C."/>
            <person name="Birren B."/>
        </authorList>
    </citation>
    <scope>NUCLEOTIDE SEQUENCE [LARGE SCALE GENOMIC DNA]</scope>
    <source>
        <strain evidence="3">ATCC 64411 / 73-15</strain>
    </source>
</reference>
<accession>A0A0C4EBS3</accession>
<evidence type="ECO:0000313" key="2">
    <source>
        <dbReference type="EnsemblFungi" id="MAPG_10128T0"/>
    </source>
</evidence>
<reference evidence="2" key="5">
    <citation type="submission" date="2015-06" db="UniProtKB">
        <authorList>
            <consortium name="EnsemblFungi"/>
        </authorList>
    </citation>
    <scope>IDENTIFICATION</scope>
    <source>
        <strain evidence="2">ATCC 64411</strain>
    </source>
</reference>
<sequence>MRHRVTSNNQAAAPPPSKRLCDVAWRAACGVGPACGRRWRDELRKDEIRDQERPSLDCITGCTPPIHGRELPFRPVWFLLSQLVGDKARLGRKKQSRAPFRGKDLGGPMCHLSKPPPFFYAARLPGAAPLRFVGAWFPANPGRPRYAGCPPAVCLLSARARHVPGLEPVAGVVQLAGAE</sequence>
<organism evidence="2 3">
    <name type="scientific">Magnaporthiopsis poae (strain ATCC 64411 / 73-15)</name>
    <name type="common">Kentucky bluegrass fungus</name>
    <name type="synonym">Magnaporthe poae</name>
    <dbReference type="NCBI Taxonomy" id="644358"/>
    <lineage>
        <taxon>Eukaryota</taxon>
        <taxon>Fungi</taxon>
        <taxon>Dikarya</taxon>
        <taxon>Ascomycota</taxon>
        <taxon>Pezizomycotina</taxon>
        <taxon>Sordariomycetes</taxon>
        <taxon>Sordariomycetidae</taxon>
        <taxon>Magnaporthales</taxon>
        <taxon>Magnaporthaceae</taxon>
        <taxon>Magnaporthiopsis</taxon>
    </lineage>
</organism>
<dbReference type="VEuPathDB" id="FungiDB:MAPG_10128"/>
<reference evidence="1" key="3">
    <citation type="submission" date="2011-03" db="EMBL/GenBank/DDBJ databases">
        <title>Annotation of Magnaporthe poae ATCC 64411.</title>
        <authorList>
            <person name="Ma L.-J."/>
            <person name="Dead R."/>
            <person name="Young S.K."/>
            <person name="Zeng Q."/>
            <person name="Gargeya S."/>
            <person name="Fitzgerald M."/>
            <person name="Haas B."/>
            <person name="Abouelleil A."/>
            <person name="Alvarado L."/>
            <person name="Arachchi H.M."/>
            <person name="Berlin A."/>
            <person name="Brown A."/>
            <person name="Chapman S.B."/>
            <person name="Chen Z."/>
            <person name="Dunbar C."/>
            <person name="Freedman E."/>
            <person name="Gearin G."/>
            <person name="Gellesch M."/>
            <person name="Goldberg J."/>
            <person name="Griggs A."/>
            <person name="Gujja S."/>
            <person name="Heiman D."/>
            <person name="Howarth C."/>
            <person name="Larson L."/>
            <person name="Lui A."/>
            <person name="MacDonald P.J.P."/>
            <person name="Mehta T."/>
            <person name="Montmayeur A."/>
            <person name="Murphy C."/>
            <person name="Neiman D."/>
            <person name="Pearson M."/>
            <person name="Priest M."/>
            <person name="Roberts A."/>
            <person name="Saif S."/>
            <person name="Shea T."/>
            <person name="Shenoy N."/>
            <person name="Sisk P."/>
            <person name="Stolte C."/>
            <person name="Sykes S."/>
            <person name="Yandava C."/>
            <person name="Wortman J."/>
            <person name="Nusbaum C."/>
            <person name="Birren B."/>
        </authorList>
    </citation>
    <scope>NUCLEOTIDE SEQUENCE</scope>
    <source>
        <strain evidence="1">ATCC 64411</strain>
    </source>
</reference>
<name>A0A0C4EBS3_MAGP6</name>
<dbReference type="EMBL" id="ADBL01002602">
    <property type="status" value="NOT_ANNOTATED_CDS"/>
    <property type="molecule type" value="Genomic_DNA"/>
</dbReference>
<keyword evidence="3" id="KW-1185">Reference proteome</keyword>
<proteinExistence type="predicted"/>
<protein>
    <submittedName>
        <fullName evidence="1 2">Uncharacterized protein</fullName>
    </submittedName>
</protein>
<evidence type="ECO:0000313" key="1">
    <source>
        <dbReference type="EMBL" id="KLU91610.1"/>
    </source>
</evidence>
<reference evidence="2" key="4">
    <citation type="journal article" date="2015" name="G3 (Bethesda)">
        <title>Genome sequences of three phytopathogenic species of the Magnaporthaceae family of fungi.</title>
        <authorList>
            <person name="Okagaki L.H."/>
            <person name="Nunes C.C."/>
            <person name="Sailsbery J."/>
            <person name="Clay B."/>
            <person name="Brown D."/>
            <person name="John T."/>
            <person name="Oh Y."/>
            <person name="Young N."/>
            <person name="Fitzgerald M."/>
            <person name="Haas B.J."/>
            <person name="Zeng Q."/>
            <person name="Young S."/>
            <person name="Adiconis X."/>
            <person name="Fan L."/>
            <person name="Levin J.Z."/>
            <person name="Mitchell T.K."/>
            <person name="Okubara P.A."/>
            <person name="Farman M.L."/>
            <person name="Kohn L.M."/>
            <person name="Birren B."/>
            <person name="Ma L.-J."/>
            <person name="Dean R.A."/>
        </authorList>
    </citation>
    <scope>NUCLEOTIDE SEQUENCE</scope>
    <source>
        <strain evidence="2">ATCC 64411 / 73-15</strain>
    </source>
</reference>